<dbReference type="SUPFAM" id="SSF48498">
    <property type="entry name" value="Tetracyclin repressor-like, C-terminal domain"/>
    <property type="match status" value="1"/>
</dbReference>
<dbReference type="InterPro" id="IPR050109">
    <property type="entry name" value="HTH-type_TetR-like_transc_reg"/>
</dbReference>
<dbReference type="PANTHER" id="PTHR30055">
    <property type="entry name" value="HTH-TYPE TRANSCRIPTIONAL REGULATOR RUTR"/>
    <property type="match status" value="1"/>
</dbReference>
<dbReference type="Proteomes" id="UP000183180">
    <property type="component" value="Unassembled WGS sequence"/>
</dbReference>
<dbReference type="RefSeq" id="WP_244278273.1">
    <property type="nucleotide sequence ID" value="NZ_FNLM01000034.1"/>
</dbReference>
<dbReference type="InterPro" id="IPR001647">
    <property type="entry name" value="HTH_TetR"/>
</dbReference>
<dbReference type="PROSITE" id="PS50977">
    <property type="entry name" value="HTH_TETR_2"/>
    <property type="match status" value="1"/>
</dbReference>
<dbReference type="GO" id="GO:0003700">
    <property type="term" value="F:DNA-binding transcription factor activity"/>
    <property type="evidence" value="ECO:0007669"/>
    <property type="project" value="TreeGrafter"/>
</dbReference>
<sequence>MPRREGGVNRQVRCLVAECFLGVNVVSSTEPTTRVQPVAARERLLLAAVEAFAAKGFNATTTRDIANGAQMSSAAVYVHFRSKEELLFELSDAGHRRIMGMIDEVDDPSSPPGERLETVIGAFTEHHAREHVRARVVNYELASLAPEHLETVMELRRAITRRVRAIVDAGIENGDFDVTDSQATTNAMLSMGIDVARWYRAENSLPPEAMGEFYAQLATRMVGSRGRD</sequence>
<name>A0A1H2KCZ9_9ACTN</name>
<dbReference type="EMBL" id="FNLM01000034">
    <property type="protein sequence ID" value="SDU66529.1"/>
    <property type="molecule type" value="Genomic_DNA"/>
</dbReference>
<accession>A0A1H2KCZ9</accession>
<dbReference type="Pfam" id="PF17932">
    <property type="entry name" value="TetR_C_24"/>
    <property type="match status" value="1"/>
</dbReference>
<reference evidence="4 5" key="1">
    <citation type="submission" date="2016-10" db="EMBL/GenBank/DDBJ databases">
        <authorList>
            <person name="de Groot N.N."/>
        </authorList>
    </citation>
    <scope>NUCLEOTIDE SEQUENCE [LARGE SCALE GENOMIC DNA]</scope>
    <source>
        <strain evidence="4 5">DSM 44215</strain>
    </source>
</reference>
<proteinExistence type="predicted"/>
<evidence type="ECO:0000313" key="4">
    <source>
        <dbReference type="EMBL" id="SDU66529.1"/>
    </source>
</evidence>
<evidence type="ECO:0000256" key="2">
    <source>
        <dbReference type="PROSITE-ProRule" id="PRU00335"/>
    </source>
</evidence>
<dbReference type="Gene3D" id="1.10.357.10">
    <property type="entry name" value="Tetracycline Repressor, domain 2"/>
    <property type="match status" value="1"/>
</dbReference>
<feature type="domain" description="HTH tetR-type" evidence="3">
    <location>
        <begin position="38"/>
        <end position="98"/>
    </location>
</feature>
<gene>
    <name evidence="4" type="ORF">SAMN04488548_1343111</name>
</gene>
<dbReference type="AlphaFoldDB" id="A0A1H2KCZ9"/>
<dbReference type="PANTHER" id="PTHR30055:SF200">
    <property type="entry name" value="HTH-TYPE TRANSCRIPTIONAL REPRESSOR BDCR"/>
    <property type="match status" value="1"/>
</dbReference>
<dbReference type="GO" id="GO:0000976">
    <property type="term" value="F:transcription cis-regulatory region binding"/>
    <property type="evidence" value="ECO:0007669"/>
    <property type="project" value="TreeGrafter"/>
</dbReference>
<dbReference type="InterPro" id="IPR009057">
    <property type="entry name" value="Homeodomain-like_sf"/>
</dbReference>
<evidence type="ECO:0000256" key="1">
    <source>
        <dbReference type="ARBA" id="ARBA00023125"/>
    </source>
</evidence>
<protein>
    <submittedName>
        <fullName evidence="4">DNA-binding transcriptional regulator, AcrR family</fullName>
    </submittedName>
</protein>
<evidence type="ECO:0000259" key="3">
    <source>
        <dbReference type="PROSITE" id="PS50977"/>
    </source>
</evidence>
<organism evidence="4 5">
    <name type="scientific">Gordonia westfalica</name>
    <dbReference type="NCBI Taxonomy" id="158898"/>
    <lineage>
        <taxon>Bacteria</taxon>
        <taxon>Bacillati</taxon>
        <taxon>Actinomycetota</taxon>
        <taxon>Actinomycetes</taxon>
        <taxon>Mycobacteriales</taxon>
        <taxon>Gordoniaceae</taxon>
        <taxon>Gordonia</taxon>
    </lineage>
</organism>
<evidence type="ECO:0000313" key="5">
    <source>
        <dbReference type="Proteomes" id="UP000183180"/>
    </source>
</evidence>
<dbReference type="SUPFAM" id="SSF46689">
    <property type="entry name" value="Homeodomain-like"/>
    <property type="match status" value="1"/>
</dbReference>
<dbReference type="PRINTS" id="PR00455">
    <property type="entry name" value="HTHTETR"/>
</dbReference>
<dbReference type="InterPro" id="IPR041490">
    <property type="entry name" value="KstR2_TetR_C"/>
</dbReference>
<dbReference type="InterPro" id="IPR036271">
    <property type="entry name" value="Tet_transcr_reg_TetR-rel_C_sf"/>
</dbReference>
<feature type="DNA-binding region" description="H-T-H motif" evidence="2">
    <location>
        <begin position="61"/>
        <end position="80"/>
    </location>
</feature>
<dbReference type="Pfam" id="PF00440">
    <property type="entry name" value="TetR_N"/>
    <property type="match status" value="1"/>
</dbReference>
<keyword evidence="1 2" id="KW-0238">DNA-binding</keyword>
<dbReference type="STRING" id="158898.SAMN04488548_1343111"/>